<dbReference type="InterPro" id="IPR013785">
    <property type="entry name" value="Aldolase_TIM"/>
</dbReference>
<dbReference type="Proteomes" id="UP001440984">
    <property type="component" value="Unassembled WGS sequence"/>
</dbReference>
<feature type="region of interest" description="Disordered" evidence="4">
    <location>
        <begin position="974"/>
        <end position="1003"/>
    </location>
</feature>
<dbReference type="SUPFAM" id="SSF55048">
    <property type="entry name" value="Probable ACP-binding domain of malonyl-CoA ACP transacylase"/>
    <property type="match status" value="1"/>
</dbReference>
<dbReference type="InterPro" id="IPR016035">
    <property type="entry name" value="Acyl_Trfase/lysoPLipase"/>
</dbReference>
<feature type="compositionally biased region" description="Low complexity" evidence="4">
    <location>
        <begin position="976"/>
        <end position="993"/>
    </location>
</feature>
<keyword evidence="3" id="KW-0808">Transferase</keyword>
<dbReference type="Gene3D" id="3.40.47.10">
    <property type="match status" value="1"/>
</dbReference>
<reference evidence="6 7" key="1">
    <citation type="submission" date="2024-05" db="EMBL/GenBank/DDBJ databases">
        <authorList>
            <person name="Zhao H."/>
            <person name="Xu Y."/>
            <person name="Lin S."/>
            <person name="Spain J.C."/>
            <person name="Zhou N.-Y."/>
        </authorList>
    </citation>
    <scope>NUCLEOTIDE SEQUENCE [LARGE SCALE GENOMIC DNA]</scope>
    <source>
        <strain evidence="6 7">NEAU-NG30</strain>
    </source>
</reference>
<organism evidence="6 7">
    <name type="scientific">Amycolatopsis melonis</name>
    <dbReference type="NCBI Taxonomy" id="3156488"/>
    <lineage>
        <taxon>Bacteria</taxon>
        <taxon>Bacillati</taxon>
        <taxon>Actinomycetota</taxon>
        <taxon>Actinomycetes</taxon>
        <taxon>Pseudonocardiales</taxon>
        <taxon>Pseudonocardiaceae</taxon>
        <taxon>Amycolatopsis</taxon>
    </lineage>
</organism>
<dbReference type="Pfam" id="PF02801">
    <property type="entry name" value="Ketoacyl-synt_C"/>
    <property type="match status" value="1"/>
</dbReference>
<proteinExistence type="predicted"/>
<dbReference type="SUPFAM" id="SSF53901">
    <property type="entry name" value="Thiolase-like"/>
    <property type="match status" value="1"/>
</dbReference>
<evidence type="ECO:0000259" key="5">
    <source>
        <dbReference type="PROSITE" id="PS52004"/>
    </source>
</evidence>
<dbReference type="InterPro" id="IPR020841">
    <property type="entry name" value="PKS_Beta-ketoAc_synthase_dom"/>
</dbReference>
<dbReference type="SUPFAM" id="SSF51735">
    <property type="entry name" value="NAD(P)-binding Rossmann-fold domains"/>
    <property type="match status" value="1"/>
</dbReference>
<sequence>MAELVPPSHARRLRCLSIGGPDAVAAAARGGGLGVLDGADPEALRLVAARVRVPYAVRTDGPLPEGAAFAVRTKAPWTDAIAEVADVTTAAEAVRGGARGLLARGGDLSDFILLQQLLNTFDVPVWGRVAGPRTAVGALAGGAAGVVLESAVDTEVRRIVGAEVPAATLGTRLCRTLGSALPVVQGPMTRVSDQPGFAAAVAEAGGFPFVAVATANGDRTTELLTRTAERLGDRPWGAGILGFVPDALRVEQLAAIRAARPRCVLVAGGKPGQAKALEADGIVTFLHVPSPILLAQYLDAGVRRFVFEGAECGGHVGPRTSFELWEEQLAVLGAAKDVEVLFAGGIHDARSAAMVAAMAAPLDAVGVLMGTAYLFTEEAVTHGAITGLFQERAIAADATVTLETAPGHRTRCLPSPYTEEFEQVKAGLRDVPAQEAWQRLEELNTGRLRVASKGIRHGGERVDEETQLAEGMYMAGQVAVLRDRRTTIAELHREVTSGKSFARQEEPVPTESTRDIAIIGMACTFPGAPDLEAFWSAVLRGDDAVTEVPPERWDPEVYFGQSTSKWGGFLPPLDVDPLDYGIPPSAMASIDPAQLVSLETARRALADAGYADRDFDREHTSVVFGAEAGGDLANAGTLRSLLDGYLDEVPPELLAQLPEPTEDTFPGTLANVISGRIANRLDLGGANYTVDAACGSSLAALDLAAKELRAGTSSLVLCGAVDLHNGIHDYLMFTSAGALSPTGRCRPFDAAADGIALGEGVACLVLKRLPDAERDGDRIYAVVKGVGAASDGKALGLTAPRPEGQHRALERAYRDAGVSPVDVGLVEAHGTGTVVGDATELRTLTGFFTDAGAAPGSCALGSVKSQIGHTKCAAGLAGLIKAALALWHEVLPPTLHLTKPNAAWDAARSPFTFTTAARPWPNPARLAGVSAFGFGGTNFHAVLGAGPVAPDRSHGLRDWSPEAEQALREIRGGAAGAPEPAAGSGGQPSPASGRNATDPGKIAFLFPGQGSQRPGMLAELFVHFPELADLLRLAPDVAAKAFPPRAFDPDAVAAQEAALTDTRVAQPALGLVETAVVRLLEQVGVRPDFLAGHSYGELVALSVAGAFDTSTLLRLSRARAQAIADVAAPGTMAAVKASRDLLTPTLIGPDVVVANHNAPGQVVLSGSVAAVERAVRRLRETGISAQRIPVACAFHSPLVAGAGAVFAEALARESIMDPKLPVWANRTAQPYGDDVRAELAAQIGSPVRFVDQIEAMYAAGARTFVEAGPGRVLSRLVGEILGDRPHTVVACGPDLTGFLTALSRLAAAGVTVHTGRLTRPERPQPSATAWAVDGRSVRAPGAEAPALPPARRIRSTAMTQPAPGRDQAIVDFLRTTRELVAAQREVMLGYLGNAPAPVVIEEPVVIPEPQPIATPEPVEADVRSTVIAVISERTGYPAEMIDGDLDLEADLSIDSIKRTEIAGTLLSKLGLPADDRTDQLSRDRTADALTAHLESWLTPAAAAPVRYRLEKVPVPLDPDPARLRGKSVAVLGDDETVRAAFARAGAEIVDADADVTVVPAAGRRVPEVFSLLKAATGTVLVAAEPGTAGLRGLVRSAALERQGVTRLVEVADDIAKVLVDEALSDGPSVVGHDDGGRFTIEPRPADLPSIAYSGAGPGGGELAALGLGPDSVVLLIGGARGITARAAVAFAASGCRIELAGRTPWPGEPDDLPADPAAMRAVLAGRGGAVADIERRVRTVLAQREIGRTLEEIRAAGGVPAYRALDVRDADAVHRLVKELDGRIDGVVFAAGVIDDKLMADKDETSFRDVFETKVDGARAMLASLTEFGAEPGFVAFFGSIAAVLGNRGQTDYAAANDALEALGRTWPGRAVTVHWGPWAPGHDHGGMVSPELAREYERRDIALLDPDEGTAALLRELAYGTDRAVLYTASLW</sequence>
<dbReference type="InterPro" id="IPR036291">
    <property type="entry name" value="NAD(P)-bd_dom_sf"/>
</dbReference>
<dbReference type="InterPro" id="IPR036736">
    <property type="entry name" value="ACP-like_sf"/>
</dbReference>
<evidence type="ECO:0000256" key="2">
    <source>
        <dbReference type="ARBA" id="ARBA00022553"/>
    </source>
</evidence>
<dbReference type="Pfam" id="PF00109">
    <property type="entry name" value="ketoacyl-synt"/>
    <property type="match status" value="1"/>
</dbReference>
<keyword evidence="2" id="KW-0597">Phosphoprotein</keyword>
<dbReference type="SUPFAM" id="SSF47336">
    <property type="entry name" value="ACP-like"/>
    <property type="match status" value="1"/>
</dbReference>
<dbReference type="InterPro" id="IPR013968">
    <property type="entry name" value="PKS_KR"/>
</dbReference>
<dbReference type="SMART" id="SM00822">
    <property type="entry name" value="PKS_KR"/>
    <property type="match status" value="1"/>
</dbReference>
<dbReference type="Pfam" id="PF00550">
    <property type="entry name" value="PP-binding"/>
    <property type="match status" value="1"/>
</dbReference>
<feature type="region of interest" description="Disordered" evidence="4">
    <location>
        <begin position="1338"/>
        <end position="1362"/>
    </location>
</feature>
<dbReference type="Gene3D" id="3.40.366.10">
    <property type="entry name" value="Malonyl-Coenzyme A Acyl Carrier Protein, domain 2"/>
    <property type="match status" value="1"/>
</dbReference>
<dbReference type="InterPro" id="IPR014043">
    <property type="entry name" value="Acyl_transferase_dom"/>
</dbReference>
<comment type="caution">
    <text evidence="6">The sequence shown here is derived from an EMBL/GenBank/DDBJ whole genome shotgun (WGS) entry which is preliminary data.</text>
</comment>
<evidence type="ECO:0000256" key="1">
    <source>
        <dbReference type="ARBA" id="ARBA00022450"/>
    </source>
</evidence>
<dbReference type="InterPro" id="IPR057326">
    <property type="entry name" value="KR_dom"/>
</dbReference>
<dbReference type="InterPro" id="IPR052568">
    <property type="entry name" value="PKS-FAS_Synthase"/>
</dbReference>
<dbReference type="PANTHER" id="PTHR43074:SF1">
    <property type="entry name" value="BETA-KETOACYL SYNTHASE FAMILY PROTEIN-RELATED"/>
    <property type="match status" value="1"/>
</dbReference>
<evidence type="ECO:0000313" key="7">
    <source>
        <dbReference type="Proteomes" id="UP001440984"/>
    </source>
</evidence>
<evidence type="ECO:0000256" key="3">
    <source>
        <dbReference type="ARBA" id="ARBA00022679"/>
    </source>
</evidence>
<dbReference type="Gene3D" id="3.30.70.250">
    <property type="entry name" value="Malonyl-CoA ACP transacylase, ACP-binding"/>
    <property type="match status" value="1"/>
</dbReference>
<dbReference type="SUPFAM" id="SSF51412">
    <property type="entry name" value="Inosine monophosphate dehydrogenase (IMPDH)"/>
    <property type="match status" value="1"/>
</dbReference>
<keyword evidence="1" id="KW-0596">Phosphopantetheine</keyword>
<dbReference type="Pfam" id="PF03060">
    <property type="entry name" value="NMO"/>
    <property type="match status" value="1"/>
</dbReference>
<dbReference type="Gene3D" id="3.20.20.70">
    <property type="entry name" value="Aldolase class I"/>
    <property type="match status" value="1"/>
</dbReference>
<keyword evidence="7" id="KW-1185">Reference proteome</keyword>
<dbReference type="Pfam" id="PF08659">
    <property type="entry name" value="KR"/>
    <property type="match status" value="1"/>
</dbReference>
<dbReference type="SMART" id="SM00827">
    <property type="entry name" value="PKS_AT"/>
    <property type="match status" value="1"/>
</dbReference>
<evidence type="ECO:0000256" key="4">
    <source>
        <dbReference type="SAM" id="MobiDB-lite"/>
    </source>
</evidence>
<dbReference type="CDD" id="cd00833">
    <property type="entry name" value="PKS"/>
    <property type="match status" value="1"/>
</dbReference>
<dbReference type="Pfam" id="PF00698">
    <property type="entry name" value="Acyl_transf_1"/>
    <property type="match status" value="1"/>
</dbReference>
<dbReference type="InterPro" id="IPR016036">
    <property type="entry name" value="Malonyl_transacylase_ACP-bd"/>
</dbReference>
<dbReference type="PANTHER" id="PTHR43074">
    <property type="entry name" value="OMEGA-3 POLYUNSATURATED FATTY ACID SYNTHASE PFAB-RELATED"/>
    <property type="match status" value="1"/>
</dbReference>
<dbReference type="Gene3D" id="1.10.1200.10">
    <property type="entry name" value="ACP-like"/>
    <property type="match status" value="1"/>
</dbReference>
<name>A0ABV0LI71_9PSEU</name>
<feature type="domain" description="Ketosynthase family 3 (KS3)" evidence="5">
    <location>
        <begin position="513"/>
        <end position="945"/>
    </location>
</feature>
<dbReference type="InterPro" id="IPR001227">
    <property type="entry name" value="Ac_transferase_dom_sf"/>
</dbReference>
<dbReference type="PROSITE" id="PS52004">
    <property type="entry name" value="KS3_2"/>
    <property type="match status" value="1"/>
</dbReference>
<dbReference type="Gene3D" id="3.40.50.720">
    <property type="entry name" value="NAD(P)-binding Rossmann-like Domain"/>
    <property type="match status" value="1"/>
</dbReference>
<gene>
    <name evidence="6" type="ORF">ABJI51_23150</name>
</gene>
<dbReference type="InterPro" id="IPR014031">
    <property type="entry name" value="Ketoacyl_synth_C"/>
</dbReference>
<dbReference type="RefSeq" id="WP_348953381.1">
    <property type="nucleotide sequence ID" value="NZ_JBDZYD010000008.1"/>
</dbReference>
<dbReference type="InterPro" id="IPR016039">
    <property type="entry name" value="Thiolase-like"/>
</dbReference>
<dbReference type="InterPro" id="IPR009081">
    <property type="entry name" value="PP-bd_ACP"/>
</dbReference>
<dbReference type="SUPFAM" id="SSF52151">
    <property type="entry name" value="FabD/lysophospholipase-like"/>
    <property type="match status" value="1"/>
</dbReference>
<dbReference type="EMBL" id="JBDZYD010000008">
    <property type="protein sequence ID" value="MEQ0561991.1"/>
    <property type="molecule type" value="Genomic_DNA"/>
</dbReference>
<protein>
    <submittedName>
        <fullName evidence="6">SDR family NAD(P)-dependent oxidoreductase</fullName>
    </submittedName>
</protein>
<accession>A0ABV0LI71</accession>
<dbReference type="InterPro" id="IPR014030">
    <property type="entry name" value="Ketoacyl_synth_N"/>
</dbReference>
<evidence type="ECO:0000313" key="6">
    <source>
        <dbReference type="EMBL" id="MEQ0561991.1"/>
    </source>
</evidence>
<dbReference type="SMART" id="SM00825">
    <property type="entry name" value="PKS_KS"/>
    <property type="match status" value="1"/>
</dbReference>